<dbReference type="EMBL" id="MLAK01000700">
    <property type="protein sequence ID" value="OHT07347.1"/>
    <property type="molecule type" value="Genomic_DNA"/>
</dbReference>
<dbReference type="VEuPathDB" id="TrichDB:TRFO_24535"/>
<organism evidence="1 2">
    <name type="scientific">Tritrichomonas foetus</name>
    <dbReference type="NCBI Taxonomy" id="1144522"/>
    <lineage>
        <taxon>Eukaryota</taxon>
        <taxon>Metamonada</taxon>
        <taxon>Parabasalia</taxon>
        <taxon>Tritrichomonadida</taxon>
        <taxon>Tritrichomonadidae</taxon>
        <taxon>Tritrichomonas</taxon>
    </lineage>
</organism>
<comment type="caution">
    <text evidence="1">The sequence shown here is derived from an EMBL/GenBank/DDBJ whole genome shotgun (WGS) entry which is preliminary data.</text>
</comment>
<protein>
    <submittedName>
        <fullName evidence="1">Uncharacterized protein</fullName>
    </submittedName>
</protein>
<proteinExistence type="predicted"/>
<sequence>MFRFNKAKTPGPAEIKLNSNQKLTIHDIIECEDLPLLLRDKDPKLIGFLLDHENVKVLYDMLMQAKEKKVHKTIMSLYQTSNTCLHRLFADSIDLSEYALRCLTSDGDEMQYAMGTFSRIISRGFDNWPHEMWQVLRYTNGAINTIISNIDKSCISQAISDLFSTKHYPWICQFMWLLFLAFVSPNKANEYKKDRPRFILFSDIDESDVRIESLHQNFTNEHKQSAEALFIQFFSADIDYLEEFHSQFFDYVATEEKEFTPRLFKIVRQIGPNEKVKDRALNLIKEAAKSQKFDTQTVSYCSEYLSVCSTILDMNTSLNIIFTLINTNSHQFTLFSMLQFVQRIEEDKPNWLQEFQNLMISFVAYSWNNNVSNEDAPMLIDILLSIGKTLKVDLSKWKEFGNNIKSWGATSFIETKDDRIYCIDYDFRFDQDFYDEAKIKGYMF</sequence>
<accession>A0A1J4K816</accession>
<gene>
    <name evidence="1" type="ORF">TRFO_24535</name>
</gene>
<dbReference type="Proteomes" id="UP000179807">
    <property type="component" value="Unassembled WGS sequence"/>
</dbReference>
<reference evidence="1" key="1">
    <citation type="submission" date="2016-10" db="EMBL/GenBank/DDBJ databases">
        <authorList>
            <person name="Benchimol M."/>
            <person name="Almeida L.G."/>
            <person name="Vasconcelos A.T."/>
            <person name="Perreira-Neves A."/>
            <person name="Rosa I.A."/>
            <person name="Tasca T."/>
            <person name="Bogo M.R."/>
            <person name="de Souza W."/>
        </authorList>
    </citation>
    <scope>NUCLEOTIDE SEQUENCE [LARGE SCALE GENOMIC DNA]</scope>
    <source>
        <strain evidence="1">K</strain>
    </source>
</reference>
<name>A0A1J4K816_9EUKA</name>
<evidence type="ECO:0000313" key="2">
    <source>
        <dbReference type="Proteomes" id="UP000179807"/>
    </source>
</evidence>
<dbReference type="RefSeq" id="XP_068360483.1">
    <property type="nucleotide sequence ID" value="XM_068503801.1"/>
</dbReference>
<keyword evidence="2" id="KW-1185">Reference proteome</keyword>
<dbReference type="AlphaFoldDB" id="A0A1J4K816"/>
<dbReference type="GeneID" id="94838505"/>
<evidence type="ECO:0000313" key="1">
    <source>
        <dbReference type="EMBL" id="OHT07347.1"/>
    </source>
</evidence>